<gene>
    <name evidence="5" type="primary">LOC108559950</name>
</gene>
<dbReference type="CDD" id="cd05382">
    <property type="entry name" value="CAP_GAPR1-like"/>
    <property type="match status" value="3"/>
</dbReference>
<dbReference type="InterPro" id="IPR035940">
    <property type="entry name" value="CAP_sf"/>
</dbReference>
<dbReference type="Proteomes" id="UP000695000">
    <property type="component" value="Unplaced"/>
</dbReference>
<dbReference type="InterPro" id="IPR001283">
    <property type="entry name" value="CRISP-related"/>
</dbReference>
<feature type="domain" description="SCP" evidence="3">
    <location>
        <begin position="280"/>
        <end position="412"/>
    </location>
</feature>
<feature type="domain" description="SCP" evidence="3">
    <location>
        <begin position="433"/>
        <end position="567"/>
    </location>
</feature>
<dbReference type="SUPFAM" id="SSF55797">
    <property type="entry name" value="PR-1-like"/>
    <property type="match status" value="3"/>
</dbReference>
<evidence type="ECO:0000256" key="1">
    <source>
        <dbReference type="ARBA" id="ARBA00004613"/>
    </source>
</evidence>
<evidence type="ECO:0000313" key="4">
    <source>
        <dbReference type="Proteomes" id="UP000695000"/>
    </source>
</evidence>
<feature type="domain" description="SCP" evidence="3">
    <location>
        <begin position="115"/>
        <end position="248"/>
    </location>
</feature>
<dbReference type="PANTHER" id="PTHR10334">
    <property type="entry name" value="CYSTEINE-RICH SECRETORY PROTEIN-RELATED"/>
    <property type="match status" value="1"/>
</dbReference>
<name>A0ABM1ME30_NICVS</name>
<evidence type="ECO:0000256" key="2">
    <source>
        <dbReference type="ARBA" id="ARBA00022525"/>
    </source>
</evidence>
<dbReference type="Pfam" id="PF00188">
    <property type="entry name" value="CAP"/>
    <property type="match status" value="3"/>
</dbReference>
<reference evidence="5" key="1">
    <citation type="submission" date="2025-08" db="UniProtKB">
        <authorList>
            <consortium name="RefSeq"/>
        </authorList>
    </citation>
    <scope>IDENTIFICATION</scope>
    <source>
        <tissue evidence="5">Whole Larva</tissue>
    </source>
</reference>
<dbReference type="PRINTS" id="PR00837">
    <property type="entry name" value="V5TPXLIKE"/>
</dbReference>
<dbReference type="PROSITE" id="PS01010">
    <property type="entry name" value="CRISP_2"/>
    <property type="match status" value="1"/>
</dbReference>
<dbReference type="InterPro" id="IPR014044">
    <property type="entry name" value="CAP_dom"/>
</dbReference>
<dbReference type="InterPro" id="IPR034113">
    <property type="entry name" value="SCP_GAPR1-like"/>
</dbReference>
<sequence>MTSKSPRRRPLYPGSLTDLHRFRKTAHGHDGSSRIVMVRKTDQRTFASIQNGKEPKLETITRETIETFRGPRTACKITTEKKGCEFNVPANVLETLTRKSPVAKAATLKKSPTVSFNSECLRAHNEYRQRHGVTPLKLSKEMCRISQDFANYLIRKTSLEHSNNQRYGENIYCLTMSKEAPIKGGEPVKHWYSEISKHDFKKEPTSLESGHFTQVVWSETKELGVGHASYKGKIIVVANYYPPGNVIGHYLENVPSLLDVEVISEAVSSIGLSGKRALSAFRQECLEAHNKYRAKHGVPPLQLDNELSRYSDEWAKICADRSTLEHRKNNQYGENIYSLHTQDTNIKGSVPVDSWYTEKNKFGFGKEPKNLEAGHFTQIIWKTTERLGVGVAIKPGGIYVVCNYSPAGNFVGYFAENVLPLGTVLKDEKTKQTFELEALKVHNDYRRKHGAPELTLNQGMCDYAKQWAENCANRGISRRPNNPYGENIYMSYSSDYSYTPGAREVVAAWYDECKVYAYGNEGVQSGALHFTQIVWKGTSELGIGYARNNRGEMYVVANYSPRGNFVGQFLDNVQRPHF</sequence>
<dbReference type="InterPro" id="IPR018244">
    <property type="entry name" value="Allrgn_V5/Tpx1_CS"/>
</dbReference>
<evidence type="ECO:0000313" key="5">
    <source>
        <dbReference type="RefSeq" id="XP_017772830.1"/>
    </source>
</evidence>
<protein>
    <submittedName>
        <fullName evidence="5">Uncharacterized protein LOC108559950 isoform X1</fullName>
    </submittedName>
</protein>
<organism evidence="4 5">
    <name type="scientific">Nicrophorus vespilloides</name>
    <name type="common">Boreal carrion beetle</name>
    <dbReference type="NCBI Taxonomy" id="110193"/>
    <lineage>
        <taxon>Eukaryota</taxon>
        <taxon>Metazoa</taxon>
        <taxon>Ecdysozoa</taxon>
        <taxon>Arthropoda</taxon>
        <taxon>Hexapoda</taxon>
        <taxon>Insecta</taxon>
        <taxon>Pterygota</taxon>
        <taxon>Neoptera</taxon>
        <taxon>Endopterygota</taxon>
        <taxon>Coleoptera</taxon>
        <taxon>Polyphaga</taxon>
        <taxon>Staphyliniformia</taxon>
        <taxon>Silphidae</taxon>
        <taxon>Nicrophorinae</taxon>
        <taxon>Nicrophorus</taxon>
    </lineage>
</organism>
<proteinExistence type="predicted"/>
<keyword evidence="4" id="KW-1185">Reference proteome</keyword>
<keyword evidence="2" id="KW-0964">Secreted</keyword>
<dbReference type="RefSeq" id="XP_017772830.1">
    <property type="nucleotide sequence ID" value="XM_017917341.1"/>
</dbReference>
<dbReference type="Gene3D" id="3.40.33.10">
    <property type="entry name" value="CAP"/>
    <property type="match status" value="3"/>
</dbReference>
<evidence type="ECO:0000259" key="3">
    <source>
        <dbReference type="SMART" id="SM00198"/>
    </source>
</evidence>
<dbReference type="PROSITE" id="PS01009">
    <property type="entry name" value="CRISP_1"/>
    <property type="match status" value="2"/>
</dbReference>
<accession>A0ABM1ME30</accession>
<dbReference type="SMART" id="SM00198">
    <property type="entry name" value="SCP"/>
    <property type="match status" value="3"/>
</dbReference>
<dbReference type="GeneID" id="108559950"/>
<comment type="subcellular location">
    <subcellularLocation>
        <location evidence="1">Secreted</location>
    </subcellularLocation>
</comment>